<dbReference type="Pfam" id="PF00460">
    <property type="entry name" value="Flg_bb_rod"/>
    <property type="match status" value="1"/>
</dbReference>
<dbReference type="GO" id="GO:0009425">
    <property type="term" value="C:bacterial-type flagellum basal body"/>
    <property type="evidence" value="ECO:0007669"/>
    <property type="project" value="UniProtKB-SubCell"/>
</dbReference>
<evidence type="ECO:0000259" key="9">
    <source>
        <dbReference type="Pfam" id="PF22638"/>
    </source>
</evidence>
<keyword evidence="10" id="KW-0969">Cilium</keyword>
<comment type="caution">
    <text evidence="10">The sequence shown here is derived from an EMBL/GenBank/DDBJ whole genome shotgun (WGS) entry which is preliminary data.</text>
</comment>
<name>A0A8J6YQ12_9PROT</name>
<reference evidence="10" key="1">
    <citation type="submission" date="2020-10" db="EMBL/GenBank/DDBJ databases">
        <title>Genome sequence of the unusual species of purple photosynthetic bacteria, Phaeovibrio sulfidiphilus DSM 23193, type strain.</title>
        <authorList>
            <person name="Kyndt J.A."/>
            <person name="Meyer T.E."/>
        </authorList>
    </citation>
    <scope>NUCLEOTIDE SEQUENCE</scope>
    <source>
        <strain evidence="10">DSM 23193</strain>
    </source>
</reference>
<dbReference type="Pfam" id="PF06429">
    <property type="entry name" value="Flg_bbr_C"/>
    <property type="match status" value="1"/>
</dbReference>
<dbReference type="SUPFAM" id="SSF64518">
    <property type="entry name" value="Phase 1 flagellin"/>
    <property type="match status" value="1"/>
</dbReference>
<dbReference type="NCBIfam" id="TIGR02492">
    <property type="entry name" value="flgK_ends"/>
    <property type="match status" value="1"/>
</dbReference>
<dbReference type="GO" id="GO:0005198">
    <property type="term" value="F:structural molecule activity"/>
    <property type="evidence" value="ECO:0007669"/>
    <property type="project" value="InterPro"/>
</dbReference>
<feature type="domain" description="Flagellar basal-body/hook protein C-terminal" evidence="8">
    <location>
        <begin position="711"/>
        <end position="748"/>
    </location>
</feature>
<keyword evidence="10" id="KW-0966">Cell projection</keyword>
<evidence type="ECO:0000259" key="8">
    <source>
        <dbReference type="Pfam" id="PF06429"/>
    </source>
</evidence>
<dbReference type="GO" id="GO:0044780">
    <property type="term" value="P:bacterial-type flagellum assembly"/>
    <property type="evidence" value="ECO:0007669"/>
    <property type="project" value="InterPro"/>
</dbReference>
<evidence type="ECO:0000313" key="10">
    <source>
        <dbReference type="EMBL" id="MBE1237586.1"/>
    </source>
</evidence>
<protein>
    <recommendedName>
        <fullName evidence="4">Flagellar hook-associated protein 1</fullName>
    </recommendedName>
</protein>
<feature type="domain" description="Flagellar hook-associated protein FlgK helical" evidence="9">
    <location>
        <begin position="90"/>
        <end position="329"/>
    </location>
</feature>
<sequence length="751" mass="81104">MVLSLALNSATSGLGASQKAIETISHNITNINTPGYTRKIYSTKSRVFDNVGQGVASAGIIRHVDEALNKAIRSQMSDLEYLRQSNSYFTRMQNLLGTTGSQSSFAHQIGRLAAAVQQLADQPQEASMQIGFKRAVEDVVYQFNTVGKALDTVRVEADQDIAGAIEQVNMCVNNIHLLNREIGKGLSTNRDITNLLDQRDYQLQLLNEMVEVDSFDLGDGTLGIYTKGGTPLLDAQPYRLVHSAVTGAGPADTYAGGGFGAITVVDTNGAPLDSTRIGPNQDITKDMKGGRIGAAIELRDKTAVDYQAQMDELSVQLQQLMNQINNRGTSYPTIVSSMQGSRVFAGPDVSTMVMGQEANTRVVILGQDGKEIVSKDISDIVASKTSKDIHDPANAPTVREVATAVEEWLRDARPGGGGFPDAEFRWDDKTRTFNLDLKSNEASIVFHDYNSQKASEDVAIELSVNGQAPSERDIKGFSNFFGFNDILERSGTEYIYDSGIRSEGWRVSTSGSLSFYVANNTGGLTLLGGKTLSVGANDTLATIADRINQDPDFQGKIKAEVIPEGGGYRLRIKNKEGDDMIVTQGAGETVLDQLGMKRANVGAAGSLRLNPVLASEPERVSRGDLGYNADTGLWRSEGEGGNTTLIAMERALKAGVDFPSTGGLTSGKRTVQEYASLIMSYNSTQANDVQNRYLYATDMVNQLLVEQGDISGVDMNEEFAQLIIWQKMFQASAKVVSATTDMLDSLLAMKS</sequence>
<dbReference type="AlphaFoldDB" id="A0A8J6YQ12"/>
<dbReference type="GO" id="GO:0005576">
    <property type="term" value="C:extracellular region"/>
    <property type="evidence" value="ECO:0007669"/>
    <property type="project" value="UniProtKB-SubCell"/>
</dbReference>
<evidence type="ECO:0000256" key="6">
    <source>
        <dbReference type="ARBA" id="ARBA00023143"/>
    </source>
</evidence>
<evidence type="ECO:0000256" key="5">
    <source>
        <dbReference type="ARBA" id="ARBA00022525"/>
    </source>
</evidence>
<dbReference type="InterPro" id="IPR001444">
    <property type="entry name" value="Flag_bb_rod_N"/>
</dbReference>
<comment type="similarity">
    <text evidence="3">Belongs to the flagella basal body rod proteins family.</text>
</comment>
<dbReference type="PANTHER" id="PTHR30033">
    <property type="entry name" value="FLAGELLAR HOOK-ASSOCIATED PROTEIN 1"/>
    <property type="match status" value="1"/>
</dbReference>
<accession>A0A8J6YQ12</accession>
<evidence type="ECO:0000256" key="1">
    <source>
        <dbReference type="ARBA" id="ARBA00004117"/>
    </source>
</evidence>
<evidence type="ECO:0000256" key="4">
    <source>
        <dbReference type="ARBA" id="ARBA00016244"/>
    </source>
</evidence>
<dbReference type="Pfam" id="PF22638">
    <property type="entry name" value="FlgK_D1"/>
    <property type="match status" value="1"/>
</dbReference>
<keyword evidence="6" id="KW-0975">Bacterial flagellum</keyword>
<evidence type="ECO:0000259" key="7">
    <source>
        <dbReference type="Pfam" id="PF00460"/>
    </source>
</evidence>
<dbReference type="PANTHER" id="PTHR30033:SF2">
    <property type="entry name" value="FLAGELLAR HOOK PROTEIN"/>
    <property type="match status" value="1"/>
</dbReference>
<keyword evidence="5" id="KW-0964">Secreted</keyword>
<dbReference type="PRINTS" id="PR01005">
    <property type="entry name" value="FLGHOOKAP1"/>
</dbReference>
<dbReference type="EMBL" id="JACZHT010000005">
    <property type="protein sequence ID" value="MBE1237586.1"/>
    <property type="molecule type" value="Genomic_DNA"/>
</dbReference>
<dbReference type="InterPro" id="IPR002371">
    <property type="entry name" value="FlgK"/>
</dbReference>
<dbReference type="InterPro" id="IPR010930">
    <property type="entry name" value="Flg_bb/hook_C_dom"/>
</dbReference>
<dbReference type="InterPro" id="IPR053927">
    <property type="entry name" value="FlgK_helical"/>
</dbReference>
<dbReference type="RefSeq" id="WP_192534585.1">
    <property type="nucleotide sequence ID" value="NZ_JACZHT010000005.1"/>
</dbReference>
<feature type="domain" description="Flagellar basal body rod protein N-terminal" evidence="7">
    <location>
        <begin position="7"/>
        <end position="37"/>
    </location>
</feature>
<organism evidence="10 11">
    <name type="scientific">Phaeovibrio sulfidiphilus</name>
    <dbReference type="NCBI Taxonomy" id="1220600"/>
    <lineage>
        <taxon>Bacteria</taxon>
        <taxon>Pseudomonadati</taxon>
        <taxon>Pseudomonadota</taxon>
        <taxon>Alphaproteobacteria</taxon>
        <taxon>Rhodospirillales</taxon>
        <taxon>Rhodospirillaceae</taxon>
        <taxon>Phaeovibrio</taxon>
    </lineage>
</organism>
<keyword evidence="11" id="KW-1185">Reference proteome</keyword>
<proteinExistence type="inferred from homology"/>
<comment type="subcellular location">
    <subcellularLocation>
        <location evidence="1">Bacterial flagellum basal body</location>
    </subcellularLocation>
    <subcellularLocation>
        <location evidence="2">Secreted</location>
    </subcellularLocation>
</comment>
<gene>
    <name evidence="10" type="primary">flgK</name>
    <name evidence="10" type="ORF">IHV25_07985</name>
</gene>
<keyword evidence="10" id="KW-0282">Flagellum</keyword>
<evidence type="ECO:0000256" key="2">
    <source>
        <dbReference type="ARBA" id="ARBA00004613"/>
    </source>
</evidence>
<evidence type="ECO:0000256" key="3">
    <source>
        <dbReference type="ARBA" id="ARBA00009677"/>
    </source>
</evidence>
<evidence type="ECO:0000313" key="11">
    <source>
        <dbReference type="Proteomes" id="UP000631034"/>
    </source>
</evidence>
<dbReference type="GO" id="GO:0009424">
    <property type="term" value="C:bacterial-type flagellum hook"/>
    <property type="evidence" value="ECO:0007669"/>
    <property type="project" value="InterPro"/>
</dbReference>
<dbReference type="Proteomes" id="UP000631034">
    <property type="component" value="Unassembled WGS sequence"/>
</dbReference>